<name>A0A8E2F7N5_9PEZI</name>
<reference evidence="10 11" key="1">
    <citation type="journal article" date="2016" name="Nat. Commun.">
        <title>Ectomycorrhizal ecology is imprinted in the genome of the dominant symbiotic fungus Cenococcum geophilum.</title>
        <authorList>
            <consortium name="DOE Joint Genome Institute"/>
            <person name="Peter M."/>
            <person name="Kohler A."/>
            <person name="Ohm R.A."/>
            <person name="Kuo A."/>
            <person name="Krutzmann J."/>
            <person name="Morin E."/>
            <person name="Arend M."/>
            <person name="Barry K.W."/>
            <person name="Binder M."/>
            <person name="Choi C."/>
            <person name="Clum A."/>
            <person name="Copeland A."/>
            <person name="Grisel N."/>
            <person name="Haridas S."/>
            <person name="Kipfer T."/>
            <person name="LaButti K."/>
            <person name="Lindquist E."/>
            <person name="Lipzen A."/>
            <person name="Maire R."/>
            <person name="Meier B."/>
            <person name="Mihaltcheva S."/>
            <person name="Molinier V."/>
            <person name="Murat C."/>
            <person name="Poggeler S."/>
            <person name="Quandt C.A."/>
            <person name="Sperisen C."/>
            <person name="Tritt A."/>
            <person name="Tisserant E."/>
            <person name="Crous P.W."/>
            <person name="Henrissat B."/>
            <person name="Nehls U."/>
            <person name="Egli S."/>
            <person name="Spatafora J.W."/>
            <person name="Grigoriev I.V."/>
            <person name="Martin F.M."/>
        </authorList>
    </citation>
    <scope>NUCLEOTIDE SEQUENCE [LARGE SCALE GENOMIC DNA]</scope>
    <source>
        <strain evidence="10 11">CBS 207.34</strain>
    </source>
</reference>
<dbReference type="OrthoDB" id="69550at2759"/>
<evidence type="ECO:0000313" key="11">
    <source>
        <dbReference type="Proteomes" id="UP000250140"/>
    </source>
</evidence>
<dbReference type="Pfam" id="PF14615">
    <property type="entry name" value="Rsa3"/>
    <property type="match status" value="1"/>
</dbReference>
<dbReference type="InterPro" id="IPR028217">
    <property type="entry name" value="Rsa3_C"/>
</dbReference>
<evidence type="ECO:0000256" key="4">
    <source>
        <dbReference type="ARBA" id="ARBA00015339"/>
    </source>
</evidence>
<feature type="compositionally biased region" description="Polar residues" evidence="8">
    <location>
        <begin position="1"/>
        <end position="10"/>
    </location>
</feature>
<evidence type="ECO:0000256" key="6">
    <source>
        <dbReference type="ARBA" id="ARBA00023242"/>
    </source>
</evidence>
<feature type="compositionally biased region" description="Basic residues" evidence="8">
    <location>
        <begin position="13"/>
        <end position="22"/>
    </location>
</feature>
<dbReference type="InterPro" id="IPR051898">
    <property type="entry name" value="Ribosome_Assembly_3"/>
</dbReference>
<dbReference type="EMBL" id="KV749021">
    <property type="protein sequence ID" value="OCL11621.1"/>
    <property type="molecule type" value="Genomic_DNA"/>
</dbReference>
<evidence type="ECO:0000256" key="8">
    <source>
        <dbReference type="SAM" id="MobiDB-lite"/>
    </source>
</evidence>
<comment type="function">
    <text evidence="1">Required for efficient biogenesis of the 60S ribosomal subunit.</text>
</comment>
<dbReference type="GO" id="GO:0030687">
    <property type="term" value="C:preribosome, large subunit precursor"/>
    <property type="evidence" value="ECO:0007669"/>
    <property type="project" value="TreeGrafter"/>
</dbReference>
<organism evidence="10 11">
    <name type="scientific">Glonium stellatum</name>
    <dbReference type="NCBI Taxonomy" id="574774"/>
    <lineage>
        <taxon>Eukaryota</taxon>
        <taxon>Fungi</taxon>
        <taxon>Dikarya</taxon>
        <taxon>Ascomycota</taxon>
        <taxon>Pezizomycotina</taxon>
        <taxon>Dothideomycetes</taxon>
        <taxon>Pleosporomycetidae</taxon>
        <taxon>Gloniales</taxon>
        <taxon>Gloniaceae</taxon>
        <taxon>Glonium</taxon>
    </lineage>
</organism>
<evidence type="ECO:0000259" key="9">
    <source>
        <dbReference type="Pfam" id="PF14615"/>
    </source>
</evidence>
<dbReference type="PANTHER" id="PTHR28127:SF1">
    <property type="entry name" value="RIBOSOME ASSEMBLY PROTEIN 3"/>
    <property type="match status" value="1"/>
</dbReference>
<evidence type="ECO:0000313" key="10">
    <source>
        <dbReference type="EMBL" id="OCL11621.1"/>
    </source>
</evidence>
<comment type="similarity">
    <text evidence="3">Belongs to the RSA3 family.</text>
</comment>
<feature type="region of interest" description="Disordered" evidence="8">
    <location>
        <begin position="1"/>
        <end position="69"/>
    </location>
</feature>
<feature type="compositionally biased region" description="Polar residues" evidence="8">
    <location>
        <begin position="59"/>
        <end position="69"/>
    </location>
</feature>
<dbReference type="GO" id="GO:0000027">
    <property type="term" value="P:ribosomal large subunit assembly"/>
    <property type="evidence" value="ECO:0007669"/>
    <property type="project" value="TreeGrafter"/>
</dbReference>
<evidence type="ECO:0000256" key="2">
    <source>
        <dbReference type="ARBA" id="ARBA00004604"/>
    </source>
</evidence>
<comment type="subcellular location">
    <subcellularLocation>
        <location evidence="2">Nucleus</location>
        <location evidence="2">Nucleolus</location>
    </subcellularLocation>
</comment>
<evidence type="ECO:0000256" key="3">
    <source>
        <dbReference type="ARBA" id="ARBA00006256"/>
    </source>
</evidence>
<keyword evidence="11" id="KW-1185">Reference proteome</keyword>
<dbReference type="GO" id="GO:0005730">
    <property type="term" value="C:nucleolus"/>
    <property type="evidence" value="ECO:0007669"/>
    <property type="project" value="UniProtKB-SubCell"/>
</dbReference>
<proteinExistence type="inferred from homology"/>
<dbReference type="PANTHER" id="PTHR28127">
    <property type="entry name" value="RIBOSOME ASSEMBLY PROTEIN 3"/>
    <property type="match status" value="1"/>
</dbReference>
<feature type="domain" description="Ribosome-assembly protein 3 C-terminal" evidence="9">
    <location>
        <begin position="69"/>
        <end position="113"/>
    </location>
</feature>
<accession>A0A8E2F7N5</accession>
<evidence type="ECO:0000256" key="1">
    <source>
        <dbReference type="ARBA" id="ARBA00003035"/>
    </source>
</evidence>
<evidence type="ECO:0000256" key="7">
    <source>
        <dbReference type="ARBA" id="ARBA00023274"/>
    </source>
</evidence>
<keyword evidence="5" id="KW-0690">Ribosome biogenesis</keyword>
<dbReference type="AlphaFoldDB" id="A0A8E2F7N5"/>
<protein>
    <recommendedName>
        <fullName evidence="4">Ribosome assembly protein 3</fullName>
    </recommendedName>
</protein>
<sequence>MAPQSKSSAAKPNARRVRKRKARTEVSSSESSSSESEDEKSSSSSSSEDGIEKADQKQGKVSHQQQESFSSFYLRKVTSELADDLDKVRQSSDFNDRSLPMLIHALKQGESIFGKDEVARIVRER</sequence>
<evidence type="ECO:0000256" key="5">
    <source>
        <dbReference type="ARBA" id="ARBA00022517"/>
    </source>
</evidence>
<dbReference type="Proteomes" id="UP000250140">
    <property type="component" value="Unassembled WGS sequence"/>
</dbReference>
<gene>
    <name evidence="10" type="ORF">AOQ84DRAFT_183401</name>
</gene>
<keyword evidence="6" id="KW-0539">Nucleus</keyword>
<keyword evidence="7" id="KW-0687">Ribonucleoprotein</keyword>